<reference evidence="6 7" key="1">
    <citation type="journal article" date="2016" name="Genome Announc.">
        <title>First Complete Genome Sequence of a Subdivision 6 Acidobacterium Strain.</title>
        <authorList>
            <person name="Huang S."/>
            <person name="Vieira S."/>
            <person name="Bunk B."/>
            <person name="Riedel T."/>
            <person name="Sproer C."/>
            <person name="Overmann J."/>
        </authorList>
    </citation>
    <scope>NUCLEOTIDE SEQUENCE [LARGE SCALE GENOMIC DNA]</scope>
    <source>
        <strain evidence="7">DSM 100886 HEG_-6_39</strain>
    </source>
</reference>
<evidence type="ECO:0000259" key="5">
    <source>
        <dbReference type="Pfam" id="PF07638"/>
    </source>
</evidence>
<evidence type="ECO:0000256" key="2">
    <source>
        <dbReference type="ARBA" id="ARBA00023015"/>
    </source>
</evidence>
<dbReference type="InterPro" id="IPR013325">
    <property type="entry name" value="RNA_pol_sigma_r2"/>
</dbReference>
<dbReference type="PANTHER" id="PTHR43133:SF39">
    <property type="entry name" value="SIMILAR TO RNA POLYMERASE SIGMA-E FACTOR"/>
    <property type="match status" value="1"/>
</dbReference>
<dbReference type="InterPro" id="IPR053812">
    <property type="entry name" value="HTH_Sigma70_ECF-like"/>
</dbReference>
<evidence type="ECO:0000256" key="4">
    <source>
        <dbReference type="ARBA" id="ARBA00023163"/>
    </source>
</evidence>
<dbReference type="InterPro" id="IPR011517">
    <property type="entry name" value="RNA_pol_sigma70_ECF-like"/>
</dbReference>
<gene>
    <name evidence="6" type="ORF">LuPra_01694</name>
</gene>
<dbReference type="Pfam" id="PF07638">
    <property type="entry name" value="Sigma70_ECF"/>
    <property type="match status" value="1"/>
</dbReference>
<dbReference type="SUPFAM" id="SSF88659">
    <property type="entry name" value="Sigma3 and sigma4 domains of RNA polymerase sigma factors"/>
    <property type="match status" value="1"/>
</dbReference>
<dbReference type="KEGG" id="abac:LuPra_01694"/>
<name>A0A143PL19_LUTPR</name>
<dbReference type="EMBL" id="CP015136">
    <property type="protein sequence ID" value="AMY08494.1"/>
    <property type="molecule type" value="Genomic_DNA"/>
</dbReference>
<dbReference type="Proteomes" id="UP000076079">
    <property type="component" value="Chromosome"/>
</dbReference>
<dbReference type="GO" id="GO:0006352">
    <property type="term" value="P:DNA-templated transcription initiation"/>
    <property type="evidence" value="ECO:0007669"/>
    <property type="project" value="InterPro"/>
</dbReference>
<evidence type="ECO:0000256" key="1">
    <source>
        <dbReference type="ARBA" id="ARBA00010641"/>
    </source>
</evidence>
<keyword evidence="2" id="KW-0805">Transcription regulation</keyword>
<dbReference type="PANTHER" id="PTHR43133">
    <property type="entry name" value="RNA POLYMERASE ECF-TYPE SIGMA FACTO"/>
    <property type="match status" value="1"/>
</dbReference>
<keyword evidence="4" id="KW-0804">Transcription</keyword>
<feature type="domain" description="RNA polymerase sigma-70 ECF-like HTH" evidence="5">
    <location>
        <begin position="24"/>
        <end position="202"/>
    </location>
</feature>
<dbReference type="InterPro" id="IPR014284">
    <property type="entry name" value="RNA_pol_sigma-70_dom"/>
</dbReference>
<dbReference type="STRING" id="1855912.LuPra_01694"/>
<evidence type="ECO:0000313" key="7">
    <source>
        <dbReference type="Proteomes" id="UP000076079"/>
    </source>
</evidence>
<dbReference type="NCBIfam" id="TIGR02999">
    <property type="entry name" value="Sig-70_X6"/>
    <property type="match status" value="1"/>
</dbReference>
<dbReference type="InterPro" id="IPR039425">
    <property type="entry name" value="RNA_pol_sigma-70-like"/>
</dbReference>
<dbReference type="Gene3D" id="1.10.10.10">
    <property type="entry name" value="Winged helix-like DNA-binding domain superfamily/Winged helix DNA-binding domain"/>
    <property type="match status" value="1"/>
</dbReference>
<keyword evidence="3" id="KW-0731">Sigma factor</keyword>
<keyword evidence="7" id="KW-1185">Reference proteome</keyword>
<dbReference type="SUPFAM" id="SSF88946">
    <property type="entry name" value="Sigma2 domain of RNA polymerase sigma factors"/>
    <property type="match status" value="1"/>
</dbReference>
<reference evidence="7" key="2">
    <citation type="submission" date="2016-04" db="EMBL/GenBank/DDBJ databases">
        <title>First Complete Genome Sequence of a Subdivision 6 Acidobacterium.</title>
        <authorList>
            <person name="Huang S."/>
            <person name="Vieira S."/>
            <person name="Bunk B."/>
            <person name="Riedel T."/>
            <person name="Sproeer C."/>
            <person name="Overmann J."/>
        </authorList>
    </citation>
    <scope>NUCLEOTIDE SEQUENCE [LARGE SCALE GENOMIC DNA]</scope>
    <source>
        <strain evidence="7">DSM 100886 HEG_-6_39</strain>
    </source>
</reference>
<dbReference type="InterPro" id="IPR013324">
    <property type="entry name" value="RNA_pol_sigma_r3/r4-like"/>
</dbReference>
<dbReference type="NCBIfam" id="TIGR02937">
    <property type="entry name" value="sigma70-ECF"/>
    <property type="match status" value="1"/>
</dbReference>
<proteinExistence type="inferred from homology"/>
<comment type="similarity">
    <text evidence="1">Belongs to the sigma-70 factor family. ECF subfamily.</text>
</comment>
<sequence>MGPVGAGDCGITGYLQEAMTQPPDVTGLLVAWSNGDGEANDRLIEAVYAELRGLARGYLRRERPDHSLAPTALVHEAYLRLIVQRRVPWHNRAHFFAIAAHVMRRLLVDHARAHGAVKRGAGHRVPLLDIDVGVDPEDLDVIALDAALVRLAAIDRRQSRLVELRFFGGLTGDEIATVLGVAPITVKRDWALARAWLFRELRGETG</sequence>
<evidence type="ECO:0000313" key="6">
    <source>
        <dbReference type="EMBL" id="AMY08494.1"/>
    </source>
</evidence>
<dbReference type="AlphaFoldDB" id="A0A143PL19"/>
<protein>
    <submittedName>
        <fullName evidence="6">RNA polymerase sigma factor</fullName>
    </submittedName>
</protein>
<dbReference type="InterPro" id="IPR036388">
    <property type="entry name" value="WH-like_DNA-bd_sf"/>
</dbReference>
<evidence type="ECO:0000256" key="3">
    <source>
        <dbReference type="ARBA" id="ARBA00023082"/>
    </source>
</evidence>
<dbReference type="GO" id="GO:0016987">
    <property type="term" value="F:sigma factor activity"/>
    <property type="evidence" value="ECO:0007669"/>
    <property type="project" value="UniProtKB-KW"/>
</dbReference>
<organism evidence="6 7">
    <name type="scientific">Luteitalea pratensis</name>
    <dbReference type="NCBI Taxonomy" id="1855912"/>
    <lineage>
        <taxon>Bacteria</taxon>
        <taxon>Pseudomonadati</taxon>
        <taxon>Acidobacteriota</taxon>
        <taxon>Vicinamibacteria</taxon>
        <taxon>Vicinamibacterales</taxon>
        <taxon>Vicinamibacteraceae</taxon>
        <taxon>Luteitalea</taxon>
    </lineage>
</organism>
<accession>A0A143PL19</accession>